<dbReference type="EMBL" id="MFKO01000008">
    <property type="protein sequence ID" value="OGG41399.1"/>
    <property type="molecule type" value="Genomic_DNA"/>
</dbReference>
<gene>
    <name evidence="1" type="ORF">A2837_02705</name>
</gene>
<comment type="caution">
    <text evidence="1">The sequence shown here is derived from an EMBL/GenBank/DDBJ whole genome shotgun (WGS) entry which is preliminary data.</text>
</comment>
<sequence length="203" mass="22959">MKLNKKGGSLDPPFLFAEMTIRVHTKNRSTLERKEKTMTHPALKCLRQYYPQLTVQPGGQTAKYVYCEDEDVVVAIGVSPVPMAAGMSVKVQLTRPSIEHQLSQEYLRQLEFALEEHNVHVTQAPPYTVVLGLTLPDVLRKSGHFIPERMKVFLTECNDLLNVMQLVYGVVDYCAKKGCTEENTVARWVELTMLGVKENVTVH</sequence>
<reference evidence="1 2" key="1">
    <citation type="journal article" date="2016" name="Nat. Commun.">
        <title>Thousands of microbial genomes shed light on interconnected biogeochemical processes in an aquifer system.</title>
        <authorList>
            <person name="Anantharaman K."/>
            <person name="Brown C.T."/>
            <person name="Hug L.A."/>
            <person name="Sharon I."/>
            <person name="Castelle C.J."/>
            <person name="Probst A.J."/>
            <person name="Thomas B.C."/>
            <person name="Singh A."/>
            <person name="Wilkins M.J."/>
            <person name="Karaoz U."/>
            <person name="Brodie E.L."/>
            <person name="Williams K.H."/>
            <person name="Hubbard S.S."/>
            <person name="Banfield J.F."/>
        </authorList>
    </citation>
    <scope>NUCLEOTIDE SEQUENCE [LARGE SCALE GENOMIC DNA]</scope>
</reference>
<accession>A0A1F6BWU1</accession>
<protein>
    <submittedName>
        <fullName evidence="1">Uncharacterized protein</fullName>
    </submittedName>
</protein>
<proteinExistence type="predicted"/>
<organism evidence="1 2">
    <name type="scientific">Candidatus Kaiserbacteria bacterium RIFCSPHIGHO2_01_FULL_46_22</name>
    <dbReference type="NCBI Taxonomy" id="1798475"/>
    <lineage>
        <taxon>Bacteria</taxon>
        <taxon>Candidatus Kaiseribacteriota</taxon>
    </lineage>
</organism>
<dbReference type="AlphaFoldDB" id="A0A1F6BWU1"/>
<name>A0A1F6BWU1_9BACT</name>
<dbReference type="STRING" id="1798475.A2837_02705"/>
<evidence type="ECO:0000313" key="1">
    <source>
        <dbReference type="EMBL" id="OGG41399.1"/>
    </source>
</evidence>
<dbReference type="Proteomes" id="UP000176322">
    <property type="component" value="Unassembled WGS sequence"/>
</dbReference>
<evidence type="ECO:0000313" key="2">
    <source>
        <dbReference type="Proteomes" id="UP000176322"/>
    </source>
</evidence>